<evidence type="ECO:0000256" key="5">
    <source>
        <dbReference type="ARBA" id="ARBA00022694"/>
    </source>
</evidence>
<evidence type="ECO:0000256" key="4">
    <source>
        <dbReference type="ARBA" id="ARBA00022643"/>
    </source>
</evidence>
<keyword evidence="4 9" id="KW-0288">FMN</keyword>
<feature type="binding site" evidence="11">
    <location>
        <position position="121"/>
    </location>
    <ligand>
        <name>FMN</name>
        <dbReference type="ChEBI" id="CHEBI:58210"/>
    </ligand>
</feature>
<keyword evidence="14" id="KW-1185">Reference proteome</keyword>
<keyword evidence="2" id="KW-0820">tRNA-binding</keyword>
<dbReference type="GO" id="GO:0000049">
    <property type="term" value="F:tRNA binding"/>
    <property type="evidence" value="ECO:0007669"/>
    <property type="project" value="UniProtKB-KW"/>
</dbReference>
<dbReference type="AlphaFoldDB" id="A0A0W1ABJ5"/>
<evidence type="ECO:0000256" key="2">
    <source>
        <dbReference type="ARBA" id="ARBA00022555"/>
    </source>
</evidence>
<dbReference type="PROSITE" id="PS01136">
    <property type="entry name" value="UPF0034"/>
    <property type="match status" value="1"/>
</dbReference>
<keyword evidence="8 9" id="KW-0560">Oxidoreductase</keyword>
<evidence type="ECO:0000256" key="9">
    <source>
        <dbReference type="PIRNR" id="PIRNR006621"/>
    </source>
</evidence>
<reference evidence="13 14" key="1">
    <citation type="submission" date="2015-11" db="EMBL/GenBank/DDBJ databases">
        <title>Genomic analysis of 38 Legionella species identifies large and diverse effector repertoires.</title>
        <authorList>
            <person name="Burstein D."/>
            <person name="Amaro F."/>
            <person name="Zusman T."/>
            <person name="Lifshitz Z."/>
            <person name="Cohen O."/>
            <person name="Gilbert J.A."/>
            <person name="Pupko T."/>
            <person name="Shuman H.A."/>
            <person name="Segal G."/>
        </authorList>
    </citation>
    <scope>NUCLEOTIDE SEQUENCE [LARGE SCALE GENOMIC DNA]</scope>
    <source>
        <strain evidence="13 14">ATCC 51914</strain>
    </source>
</reference>
<dbReference type="CDD" id="cd02801">
    <property type="entry name" value="DUS_like_FMN"/>
    <property type="match status" value="1"/>
</dbReference>
<dbReference type="EC" id="1.3.1.-" evidence="9"/>
<feature type="active site" description="Proton donor" evidence="10">
    <location>
        <position position="82"/>
    </location>
</feature>
<keyword evidence="11" id="KW-0547">Nucleotide-binding</keyword>
<evidence type="ECO:0000256" key="1">
    <source>
        <dbReference type="ARBA" id="ARBA00001917"/>
    </source>
</evidence>
<dbReference type="InterPro" id="IPR013785">
    <property type="entry name" value="Aldolase_TIM"/>
</dbReference>
<evidence type="ECO:0000259" key="12">
    <source>
        <dbReference type="Pfam" id="PF01207"/>
    </source>
</evidence>
<comment type="function">
    <text evidence="9">Catalyzes the synthesis of 5,6-dihydrouridine (D), a modified base found in the D-loop of most tRNAs, via the reduction of the C5-C6 double bond in target uridines.</text>
</comment>
<evidence type="ECO:0000256" key="6">
    <source>
        <dbReference type="ARBA" id="ARBA00022857"/>
    </source>
</evidence>
<name>A0A0W1ABJ5_9GAMM</name>
<evidence type="ECO:0000313" key="13">
    <source>
        <dbReference type="EMBL" id="KTD78467.1"/>
    </source>
</evidence>
<sequence length="306" mass="34358">MIDWTNSPFRTFMRYLAPKALLYTEMQTVGAIKNNPARALYYLPIEHPIAIQLGGSDKSSLADCAEIAAQAGYDEINLNLGCPSDKVQAGQFGACLMKEPLKVAECIREMKRRAHIPVTAKTRIGIDNDDSYEHFRAFALTLIEAGCDKLIVHSRKAWLNGLNPKQNRTIPPVNYDYVYQLKAEIPHVPIVINGNILTVEDVKTHMQYVDGVMVGRLACDNPYSLTTLHQFLYPSVPIMSREELFRHYFEHLKAEYLKGMSLSLLAKPLFNIVHGMPGARQWKGQLSKCVQSKCIEGIAHLSTALP</sequence>
<dbReference type="STRING" id="66969.Lwal_1902"/>
<dbReference type="PATRIC" id="fig|66969.6.peg.2067"/>
<dbReference type="InterPro" id="IPR018517">
    <property type="entry name" value="tRNA_hU_synthase_CS"/>
</dbReference>
<dbReference type="Pfam" id="PF01207">
    <property type="entry name" value="Dus"/>
    <property type="match status" value="1"/>
</dbReference>
<keyword evidence="6" id="KW-0521">NADP</keyword>
<evidence type="ECO:0000256" key="8">
    <source>
        <dbReference type="ARBA" id="ARBA00023002"/>
    </source>
</evidence>
<dbReference type="GO" id="GO:0050660">
    <property type="term" value="F:flavin adenine dinucleotide binding"/>
    <property type="evidence" value="ECO:0007669"/>
    <property type="project" value="InterPro"/>
</dbReference>
<evidence type="ECO:0000256" key="11">
    <source>
        <dbReference type="PIRSR" id="PIRSR006621-2"/>
    </source>
</evidence>
<feature type="binding site" evidence="11">
    <location>
        <position position="153"/>
    </location>
    <ligand>
        <name>FMN</name>
        <dbReference type="ChEBI" id="CHEBI:58210"/>
    </ligand>
</feature>
<keyword evidence="3 9" id="KW-0285">Flavoprotein</keyword>
<dbReference type="Gene3D" id="1.20.120.1460">
    <property type="match status" value="1"/>
</dbReference>
<dbReference type="NCBIfam" id="NF008774">
    <property type="entry name" value="PRK11815.1"/>
    <property type="match status" value="1"/>
</dbReference>
<evidence type="ECO:0000256" key="7">
    <source>
        <dbReference type="ARBA" id="ARBA00022884"/>
    </source>
</evidence>
<evidence type="ECO:0000256" key="3">
    <source>
        <dbReference type="ARBA" id="ARBA00022630"/>
    </source>
</evidence>
<accession>A0A0W1ABJ5</accession>
<dbReference type="PIRSF" id="PIRSF006621">
    <property type="entry name" value="Dus"/>
    <property type="match status" value="1"/>
</dbReference>
<gene>
    <name evidence="13" type="ORF">Lwal_1902</name>
</gene>
<dbReference type="InterPro" id="IPR001269">
    <property type="entry name" value="DUS_fam"/>
</dbReference>
<comment type="similarity">
    <text evidence="9">Belongs to the dus family.</text>
</comment>
<feature type="binding site" evidence="11">
    <location>
        <position position="52"/>
    </location>
    <ligand>
        <name>FMN</name>
        <dbReference type="ChEBI" id="CHEBI:58210"/>
    </ligand>
</feature>
<comment type="caution">
    <text evidence="13">The sequence shown here is derived from an EMBL/GenBank/DDBJ whole genome shotgun (WGS) entry which is preliminary data.</text>
</comment>
<protein>
    <recommendedName>
        <fullName evidence="9">tRNA-dihydrouridine synthase</fullName>
        <ecNumber evidence="9">1.3.1.-</ecNumber>
    </recommendedName>
</protein>
<dbReference type="InterPro" id="IPR004653">
    <property type="entry name" value="DusA"/>
</dbReference>
<organism evidence="13 14">
    <name type="scientific">Legionella waltersii</name>
    <dbReference type="NCBI Taxonomy" id="66969"/>
    <lineage>
        <taxon>Bacteria</taxon>
        <taxon>Pseudomonadati</taxon>
        <taxon>Pseudomonadota</taxon>
        <taxon>Gammaproteobacteria</taxon>
        <taxon>Legionellales</taxon>
        <taxon>Legionellaceae</taxon>
        <taxon>Legionella</taxon>
    </lineage>
</organism>
<dbReference type="InterPro" id="IPR035587">
    <property type="entry name" value="DUS-like_FMN-bd"/>
</dbReference>
<keyword evidence="5 9" id="KW-0819">tRNA processing</keyword>
<keyword evidence="7" id="KW-0694">RNA-binding</keyword>
<dbReference type="SUPFAM" id="SSF51395">
    <property type="entry name" value="FMN-linked oxidoreductases"/>
    <property type="match status" value="1"/>
</dbReference>
<dbReference type="PANTHER" id="PTHR42907:SF1">
    <property type="entry name" value="FMN-LINKED OXIDOREDUCTASES SUPERFAMILY PROTEIN"/>
    <property type="match status" value="1"/>
</dbReference>
<dbReference type="PANTHER" id="PTHR42907">
    <property type="entry name" value="FMN-LINKED OXIDOREDUCTASES SUPERFAMILY PROTEIN"/>
    <property type="match status" value="1"/>
</dbReference>
<feature type="domain" description="DUS-like FMN-binding" evidence="12">
    <location>
        <begin position="1"/>
        <end position="292"/>
    </location>
</feature>
<evidence type="ECO:0000256" key="10">
    <source>
        <dbReference type="PIRSR" id="PIRSR006621-1"/>
    </source>
</evidence>
<evidence type="ECO:0000313" key="14">
    <source>
        <dbReference type="Proteomes" id="UP000054729"/>
    </source>
</evidence>
<proteinExistence type="inferred from homology"/>
<comment type="cofactor">
    <cofactor evidence="1 9 11">
        <name>FMN</name>
        <dbReference type="ChEBI" id="CHEBI:58210"/>
    </cofactor>
</comment>
<dbReference type="GO" id="GO:0017150">
    <property type="term" value="F:tRNA dihydrouridine synthase activity"/>
    <property type="evidence" value="ECO:0007669"/>
    <property type="project" value="InterPro"/>
</dbReference>
<dbReference type="EMBL" id="LNZB01000041">
    <property type="protein sequence ID" value="KTD78467.1"/>
    <property type="molecule type" value="Genomic_DNA"/>
</dbReference>
<feature type="binding site" evidence="11">
    <location>
        <begin position="215"/>
        <end position="216"/>
    </location>
    <ligand>
        <name>FMN</name>
        <dbReference type="ChEBI" id="CHEBI:58210"/>
    </ligand>
</feature>
<dbReference type="Proteomes" id="UP000054729">
    <property type="component" value="Unassembled WGS sequence"/>
</dbReference>
<dbReference type="Gene3D" id="3.20.20.70">
    <property type="entry name" value="Aldolase class I"/>
    <property type="match status" value="1"/>
</dbReference>